<dbReference type="PROSITE" id="PS50966">
    <property type="entry name" value="ZF_SWIM"/>
    <property type="match status" value="1"/>
</dbReference>
<gene>
    <name evidence="7" type="primary">LOC130461350</name>
</gene>
<evidence type="ECO:0000313" key="7">
    <source>
        <dbReference type="RefSeq" id="XP_056685402.1"/>
    </source>
</evidence>
<dbReference type="InterPro" id="IPR006564">
    <property type="entry name" value="Znf_PMZ"/>
</dbReference>
<reference evidence="6" key="1">
    <citation type="journal article" date="2021" name="Nat. Commun.">
        <title>Genomic analyses provide insights into spinach domestication and the genetic basis of agronomic traits.</title>
        <authorList>
            <person name="Cai X."/>
            <person name="Sun X."/>
            <person name="Xu C."/>
            <person name="Sun H."/>
            <person name="Wang X."/>
            <person name="Ge C."/>
            <person name="Zhang Z."/>
            <person name="Wang Q."/>
            <person name="Fei Z."/>
            <person name="Jiao C."/>
            <person name="Wang Q."/>
        </authorList>
    </citation>
    <scope>NUCLEOTIDE SEQUENCE [LARGE SCALE GENOMIC DNA]</scope>
    <source>
        <strain evidence="6">cv. Varoflay</strain>
    </source>
</reference>
<name>A0ABM3QPV4_SPIOL</name>
<protein>
    <submittedName>
        <fullName evidence="7">Protein FAR1-RELATED SEQUENCE 5-like</fullName>
    </submittedName>
</protein>
<evidence type="ECO:0000313" key="6">
    <source>
        <dbReference type="Proteomes" id="UP000813463"/>
    </source>
</evidence>
<keyword evidence="3" id="KW-0862">Zinc</keyword>
<dbReference type="GeneID" id="130461350"/>
<accession>A0ABM3QPV4</accession>
<evidence type="ECO:0000256" key="4">
    <source>
        <dbReference type="PROSITE-ProRule" id="PRU00325"/>
    </source>
</evidence>
<reference evidence="7" key="2">
    <citation type="submission" date="2025-08" db="UniProtKB">
        <authorList>
            <consortium name="RefSeq"/>
        </authorList>
    </citation>
    <scope>IDENTIFICATION</scope>
    <source>
        <tissue evidence="7">Leaf</tissue>
    </source>
</reference>
<dbReference type="RefSeq" id="XP_056685402.1">
    <property type="nucleotide sequence ID" value="XM_056829424.1"/>
</dbReference>
<dbReference type="InterPro" id="IPR004330">
    <property type="entry name" value="FAR1_DNA_bnd_dom"/>
</dbReference>
<dbReference type="Proteomes" id="UP000813463">
    <property type="component" value="Chromosome 5"/>
</dbReference>
<proteinExistence type="predicted"/>
<keyword evidence="1" id="KW-0479">Metal-binding</keyword>
<dbReference type="InterPro" id="IPR018289">
    <property type="entry name" value="MULE_transposase_dom"/>
</dbReference>
<dbReference type="Pfam" id="PF03101">
    <property type="entry name" value="FAR1"/>
    <property type="match status" value="1"/>
</dbReference>
<evidence type="ECO:0000256" key="1">
    <source>
        <dbReference type="ARBA" id="ARBA00022723"/>
    </source>
</evidence>
<dbReference type="PANTHER" id="PTHR47718">
    <property type="entry name" value="OS01G0519700 PROTEIN"/>
    <property type="match status" value="1"/>
</dbReference>
<keyword evidence="6" id="KW-1185">Reference proteome</keyword>
<evidence type="ECO:0000256" key="3">
    <source>
        <dbReference type="ARBA" id="ARBA00022833"/>
    </source>
</evidence>
<dbReference type="PANTHER" id="PTHR47718:SF17">
    <property type="entry name" value="PROTEIN FAR1-RELATED SEQUENCE 5-LIKE"/>
    <property type="match status" value="1"/>
</dbReference>
<dbReference type="Pfam" id="PF10551">
    <property type="entry name" value="MULE"/>
    <property type="match status" value="1"/>
</dbReference>
<feature type="domain" description="SWIM-type" evidence="5">
    <location>
        <begin position="572"/>
        <end position="610"/>
    </location>
</feature>
<evidence type="ECO:0000256" key="2">
    <source>
        <dbReference type="ARBA" id="ARBA00022771"/>
    </source>
</evidence>
<sequence length="832" mass="95958">MENSQIFHDFSVSTSISNDSSSCHLNSSAENQSYEDILNNSVNNSEQNDANEDPESYVVVGQDFEEPVSLEGSVVKDDDEAYELYNSHAFRNGFGTRKGKKEYRSGTRIVRQRFFVCAYEGFKNPDGVVPKSFKKIDRRTGCKASVQFDVDKKTGVYVLSKHSRLHNHSMVPANKRHLIRSHRHISKEQLAFLTTFTCSGTKLADVLRAMRKEVGGEANLGFTVPDAYDAVLAEKKKKLDGCDSNQLIRWFAMRQAKEHDFYYDFQLNEENQLINFFWRDGRMRSDYEAFGDLLIHDTTYRTNKYDMICGPFVRMNLHTQNIMFGVGFILNEKAGTFDWLFNSFLTSMGGKQPVTIMTDQSSAMDKAIREVFPKSRHRLCAWHIGENAVVNIKGVMAKEGFKRRFDYVLKYTDTVAEFEHYWNSLMTDYNCKTHKWIERLYDLKEKWCPAYNKEWFSGGILSSQRSETTNHSISRRLHKTNGLCDFYKCFLDVIDEWRSKENKGDYNSSTGNRYYACADNILCLHARDVYTIAIYLIFEQRFIKAISLRCQRISYEFPVSKYIVGHPTKDFIRHVVMFNEQEMVVDCTCKSYGEIGVLCSHILRVFIVHNVEEIPKQYIMKRWTKKAMNMIVEEGEDRDNEVSVVSASVWRMQSIRNCIKVINEAQHCPAARKLIDLGVLDMSCKVKEYIGGVEGDGNVSNKYVREETLLDGIEPSTDTVLPDVVEPIAEKVIPTMIQNPPKRKRKIKNGTEKANERNVRPKGIVEKKRNKLKGWNKRRETHVDNLREETQSTDQCIINLPVGGVLVHPTSSNSQLEAYVPDDYFGVHIQPL</sequence>
<dbReference type="InterPro" id="IPR007527">
    <property type="entry name" value="Znf_SWIM"/>
</dbReference>
<dbReference type="SMART" id="SM00575">
    <property type="entry name" value="ZnF_PMZ"/>
    <property type="match status" value="1"/>
</dbReference>
<keyword evidence="2 4" id="KW-0863">Zinc-finger</keyword>
<organism evidence="6 7">
    <name type="scientific">Spinacia oleracea</name>
    <name type="common">Spinach</name>
    <dbReference type="NCBI Taxonomy" id="3562"/>
    <lineage>
        <taxon>Eukaryota</taxon>
        <taxon>Viridiplantae</taxon>
        <taxon>Streptophyta</taxon>
        <taxon>Embryophyta</taxon>
        <taxon>Tracheophyta</taxon>
        <taxon>Spermatophyta</taxon>
        <taxon>Magnoliopsida</taxon>
        <taxon>eudicotyledons</taxon>
        <taxon>Gunneridae</taxon>
        <taxon>Pentapetalae</taxon>
        <taxon>Caryophyllales</taxon>
        <taxon>Chenopodiaceae</taxon>
        <taxon>Chenopodioideae</taxon>
        <taxon>Anserineae</taxon>
        <taxon>Spinacia</taxon>
    </lineage>
</organism>
<evidence type="ECO:0000259" key="5">
    <source>
        <dbReference type="PROSITE" id="PS50966"/>
    </source>
</evidence>